<dbReference type="Pfam" id="PF04828">
    <property type="entry name" value="GFA"/>
    <property type="match status" value="1"/>
</dbReference>
<evidence type="ECO:0000256" key="1">
    <source>
        <dbReference type="ARBA" id="ARBA00005495"/>
    </source>
</evidence>
<dbReference type="Gene3D" id="2.170.150.70">
    <property type="match status" value="1"/>
</dbReference>
<reference evidence="5 6" key="1">
    <citation type="submission" date="2016-06" db="EMBL/GenBank/DDBJ databases">
        <title>Genome sequence of endosymbiont of Candidatus Endolucinida thiodiazotropha.</title>
        <authorList>
            <person name="Poehlein A."/>
            <person name="Koenig S."/>
            <person name="Heiden S.E."/>
            <person name="Thuermer A."/>
            <person name="Voget S."/>
            <person name="Daniel R."/>
            <person name="Markert S."/>
            <person name="Gros O."/>
            <person name="Schweder T."/>
        </authorList>
    </citation>
    <scope>NUCLEOTIDE SEQUENCE [LARGE SCALE GENOMIC DNA]</scope>
    <source>
        <strain evidence="5 6">COS</strain>
    </source>
</reference>
<sequence length="119" mass="13322">MADYYQGSCHCGAVRFSFEGDIIEKGLRCNCSICTRKGAMMSSQAIPSEQFKIQAEEGALGLYQFGAKTAKHYFCNRCGIYTFHETARFPGHFRANLGCIEGIDPLSMEYDLFDGKHLL</sequence>
<keyword evidence="3" id="KW-0862">Zinc</keyword>
<dbReference type="PROSITE" id="PS51891">
    <property type="entry name" value="CENP_V_GFA"/>
    <property type="match status" value="1"/>
</dbReference>
<name>A0A7Z0VHT6_9GAMM</name>
<evidence type="ECO:0000259" key="4">
    <source>
        <dbReference type="PROSITE" id="PS51891"/>
    </source>
</evidence>
<dbReference type="InterPro" id="IPR006913">
    <property type="entry name" value="CENP-V/GFA"/>
</dbReference>
<protein>
    <submittedName>
        <fullName evidence="5">Glutathione-dependent formaldehyde-activating enzyme</fullName>
    </submittedName>
</protein>
<dbReference type="PANTHER" id="PTHR28620">
    <property type="entry name" value="CENTROMERE PROTEIN V"/>
    <property type="match status" value="1"/>
</dbReference>
<evidence type="ECO:0000256" key="3">
    <source>
        <dbReference type="ARBA" id="ARBA00022833"/>
    </source>
</evidence>
<dbReference type="EMBL" id="MARB01000035">
    <property type="protein sequence ID" value="ODJ85807.1"/>
    <property type="molecule type" value="Genomic_DNA"/>
</dbReference>
<dbReference type="AlphaFoldDB" id="A0A7Z0VHT6"/>
<dbReference type="PANTHER" id="PTHR28620:SF1">
    <property type="entry name" value="CENP-V_GFA DOMAIN-CONTAINING PROTEIN"/>
    <property type="match status" value="1"/>
</dbReference>
<dbReference type="InterPro" id="IPR011057">
    <property type="entry name" value="Mss4-like_sf"/>
</dbReference>
<proteinExistence type="inferred from homology"/>
<keyword evidence="6" id="KW-1185">Reference proteome</keyword>
<accession>A0A7Z0VHT6</accession>
<feature type="domain" description="CENP-V/GFA" evidence="4">
    <location>
        <begin position="5"/>
        <end position="111"/>
    </location>
</feature>
<comment type="caution">
    <text evidence="5">The sequence shown here is derived from an EMBL/GenBank/DDBJ whole genome shotgun (WGS) entry which is preliminary data.</text>
</comment>
<dbReference type="GO" id="GO:0016846">
    <property type="term" value="F:carbon-sulfur lyase activity"/>
    <property type="evidence" value="ECO:0007669"/>
    <property type="project" value="InterPro"/>
</dbReference>
<evidence type="ECO:0000256" key="2">
    <source>
        <dbReference type="ARBA" id="ARBA00022723"/>
    </source>
</evidence>
<evidence type="ECO:0000313" key="5">
    <source>
        <dbReference type="EMBL" id="ODJ85807.1"/>
    </source>
</evidence>
<dbReference type="RefSeq" id="WP_069128299.1">
    <property type="nucleotide sequence ID" value="NZ_MARB01000035.1"/>
</dbReference>
<keyword evidence="2" id="KW-0479">Metal-binding</keyword>
<dbReference type="SUPFAM" id="SSF51316">
    <property type="entry name" value="Mss4-like"/>
    <property type="match status" value="1"/>
</dbReference>
<gene>
    <name evidence="5" type="ORF">CODIS_39860</name>
</gene>
<evidence type="ECO:0000313" key="6">
    <source>
        <dbReference type="Proteomes" id="UP000094769"/>
    </source>
</evidence>
<organism evidence="5 6">
    <name type="scientific">Candidatus Thiodiazotropha endolucinida</name>
    <dbReference type="NCBI Taxonomy" id="1655433"/>
    <lineage>
        <taxon>Bacteria</taxon>
        <taxon>Pseudomonadati</taxon>
        <taxon>Pseudomonadota</taxon>
        <taxon>Gammaproteobacteria</taxon>
        <taxon>Chromatiales</taxon>
        <taxon>Sedimenticolaceae</taxon>
        <taxon>Candidatus Thiodiazotropha</taxon>
    </lineage>
</organism>
<dbReference type="GO" id="GO:0046872">
    <property type="term" value="F:metal ion binding"/>
    <property type="evidence" value="ECO:0007669"/>
    <property type="project" value="UniProtKB-KW"/>
</dbReference>
<dbReference type="InterPro" id="IPR052355">
    <property type="entry name" value="CENP-V-like"/>
</dbReference>
<comment type="similarity">
    <text evidence="1">Belongs to the Gfa family.</text>
</comment>
<dbReference type="Proteomes" id="UP000094769">
    <property type="component" value="Unassembled WGS sequence"/>
</dbReference>
<dbReference type="OrthoDB" id="4188830at2"/>